<dbReference type="PANTHER" id="PTHR30055:SF146">
    <property type="entry name" value="HTH-TYPE TRANSCRIPTIONAL DUAL REGULATOR CECR"/>
    <property type="match status" value="1"/>
</dbReference>
<feature type="domain" description="HTH tetR-type" evidence="3">
    <location>
        <begin position="31"/>
        <end position="91"/>
    </location>
</feature>
<dbReference type="PROSITE" id="PS01081">
    <property type="entry name" value="HTH_TETR_1"/>
    <property type="match status" value="1"/>
</dbReference>
<dbReference type="SUPFAM" id="SSF46689">
    <property type="entry name" value="Homeodomain-like"/>
    <property type="match status" value="1"/>
</dbReference>
<feature type="DNA-binding region" description="H-T-H motif" evidence="2">
    <location>
        <begin position="54"/>
        <end position="73"/>
    </location>
</feature>
<dbReference type="PROSITE" id="PS50977">
    <property type="entry name" value="HTH_TETR_2"/>
    <property type="match status" value="1"/>
</dbReference>
<protein>
    <recommendedName>
        <fullName evidence="3">HTH tetR-type domain-containing protein</fullName>
    </recommendedName>
</protein>
<dbReference type="EMBL" id="QANS01000002">
    <property type="protein sequence ID" value="PTU31891.1"/>
    <property type="molecule type" value="Genomic_DNA"/>
</dbReference>
<dbReference type="InterPro" id="IPR001647">
    <property type="entry name" value="HTH_TetR"/>
</dbReference>
<dbReference type="Proteomes" id="UP000244248">
    <property type="component" value="Unassembled WGS sequence"/>
</dbReference>
<dbReference type="Gene3D" id="1.10.357.10">
    <property type="entry name" value="Tetracycline Repressor, domain 2"/>
    <property type="match status" value="1"/>
</dbReference>
<dbReference type="InterPro" id="IPR039536">
    <property type="entry name" value="TetR_C_Proteobacteria"/>
</dbReference>
<evidence type="ECO:0000313" key="4">
    <source>
        <dbReference type="EMBL" id="PTU31891.1"/>
    </source>
</evidence>
<evidence type="ECO:0000256" key="2">
    <source>
        <dbReference type="PROSITE-ProRule" id="PRU00335"/>
    </source>
</evidence>
<dbReference type="Pfam" id="PF00440">
    <property type="entry name" value="TetR_N"/>
    <property type="match status" value="1"/>
</dbReference>
<organism evidence="4 5">
    <name type="scientific">Stenotrophobium rhamnosiphilum</name>
    <dbReference type="NCBI Taxonomy" id="2029166"/>
    <lineage>
        <taxon>Bacteria</taxon>
        <taxon>Pseudomonadati</taxon>
        <taxon>Pseudomonadota</taxon>
        <taxon>Gammaproteobacteria</taxon>
        <taxon>Nevskiales</taxon>
        <taxon>Nevskiaceae</taxon>
        <taxon>Stenotrophobium</taxon>
    </lineage>
</organism>
<name>A0A2T5MH37_9GAMM</name>
<evidence type="ECO:0000259" key="3">
    <source>
        <dbReference type="PROSITE" id="PS50977"/>
    </source>
</evidence>
<gene>
    <name evidence="4" type="ORF">CJD38_04175</name>
</gene>
<reference evidence="4 5" key="1">
    <citation type="submission" date="2018-04" db="EMBL/GenBank/DDBJ databases">
        <title>Novel species isolated from glacier.</title>
        <authorList>
            <person name="Liu Q."/>
            <person name="Xin Y.-H."/>
        </authorList>
    </citation>
    <scope>NUCLEOTIDE SEQUENCE [LARGE SCALE GENOMIC DNA]</scope>
    <source>
        <strain evidence="4 5">GT1R17</strain>
    </source>
</reference>
<dbReference type="AlphaFoldDB" id="A0A2T5MH37"/>
<dbReference type="PANTHER" id="PTHR30055">
    <property type="entry name" value="HTH-TYPE TRANSCRIPTIONAL REGULATOR RUTR"/>
    <property type="match status" value="1"/>
</dbReference>
<dbReference type="GO" id="GO:0000976">
    <property type="term" value="F:transcription cis-regulatory region binding"/>
    <property type="evidence" value="ECO:0007669"/>
    <property type="project" value="TreeGrafter"/>
</dbReference>
<keyword evidence="5" id="KW-1185">Reference proteome</keyword>
<evidence type="ECO:0000313" key="5">
    <source>
        <dbReference type="Proteomes" id="UP000244248"/>
    </source>
</evidence>
<dbReference type="Pfam" id="PF14246">
    <property type="entry name" value="TetR_C_7"/>
    <property type="match status" value="1"/>
</dbReference>
<sequence>MPTASSKKSVKKAVLPKARRPLGRPKLEDVATIDSKLLSVALKEFIAHGYGASSLNQIVKAAGVSKTTLYSRFSSKEHLFREIMREEIKRLDAATILKPRGNLPELKEGLKAYANHMLELNLQGDLLAVNRLISSESHRFPELAAAAAERAELGIKRISNFIQECALVDGIPCKDSASVAEVFIFMLRGWHANEMTINQKVSASRREKWVSRSVNTLLAARADW</sequence>
<keyword evidence="1 2" id="KW-0238">DNA-binding</keyword>
<dbReference type="InterPro" id="IPR009057">
    <property type="entry name" value="Homeodomain-like_sf"/>
</dbReference>
<proteinExistence type="predicted"/>
<dbReference type="PRINTS" id="PR00455">
    <property type="entry name" value="HTHTETR"/>
</dbReference>
<dbReference type="InterPro" id="IPR050109">
    <property type="entry name" value="HTH-type_TetR-like_transc_reg"/>
</dbReference>
<comment type="caution">
    <text evidence="4">The sequence shown here is derived from an EMBL/GenBank/DDBJ whole genome shotgun (WGS) entry which is preliminary data.</text>
</comment>
<dbReference type="InterPro" id="IPR023772">
    <property type="entry name" value="DNA-bd_HTH_TetR-type_CS"/>
</dbReference>
<evidence type="ECO:0000256" key="1">
    <source>
        <dbReference type="ARBA" id="ARBA00023125"/>
    </source>
</evidence>
<accession>A0A2T5MH37</accession>
<dbReference type="GO" id="GO:0003700">
    <property type="term" value="F:DNA-binding transcription factor activity"/>
    <property type="evidence" value="ECO:0007669"/>
    <property type="project" value="TreeGrafter"/>
</dbReference>